<dbReference type="InterPro" id="IPR013655">
    <property type="entry name" value="PAS_fold_3"/>
</dbReference>
<keyword evidence="3" id="KW-0597">Phosphoprotein</keyword>
<feature type="domain" description="PAS" evidence="7">
    <location>
        <begin position="293"/>
        <end position="354"/>
    </location>
</feature>
<dbReference type="Proteomes" id="UP000030700">
    <property type="component" value="Unassembled WGS sequence"/>
</dbReference>
<dbReference type="InterPro" id="IPR052162">
    <property type="entry name" value="Sensor_kinase/Photoreceptor"/>
</dbReference>
<dbReference type="STRING" id="1499966.U14_05325"/>
<protein>
    <recommendedName>
        <fullName evidence="2">histidine kinase</fullName>
        <ecNumber evidence="2">2.7.13.3</ecNumber>
    </recommendedName>
</protein>
<dbReference type="InterPro" id="IPR001610">
    <property type="entry name" value="PAC"/>
</dbReference>
<feature type="domain" description="PAS" evidence="7">
    <location>
        <begin position="411"/>
        <end position="481"/>
    </location>
</feature>
<evidence type="ECO:0000256" key="3">
    <source>
        <dbReference type="ARBA" id="ARBA00022553"/>
    </source>
</evidence>
<keyword evidence="10" id="KW-1185">Reference proteome</keyword>
<name>A0A081BRL7_9BACT</name>
<comment type="catalytic activity">
    <reaction evidence="1">
        <text>ATP + protein L-histidine = ADP + protein N-phospho-L-histidine.</text>
        <dbReference type="EC" id="2.7.13.3"/>
    </reaction>
</comment>
<evidence type="ECO:0000256" key="6">
    <source>
        <dbReference type="SAM" id="MobiDB-lite"/>
    </source>
</evidence>
<feature type="domain" description="PAS" evidence="7">
    <location>
        <begin position="39"/>
        <end position="109"/>
    </location>
</feature>
<dbReference type="SMART" id="SM00086">
    <property type="entry name" value="PAC"/>
    <property type="match status" value="3"/>
</dbReference>
<evidence type="ECO:0000259" key="7">
    <source>
        <dbReference type="PROSITE" id="PS50112"/>
    </source>
</evidence>
<dbReference type="InterPro" id="IPR035965">
    <property type="entry name" value="PAS-like_dom_sf"/>
</dbReference>
<dbReference type="PROSITE" id="PS50112">
    <property type="entry name" value="PAS"/>
    <property type="match status" value="3"/>
</dbReference>
<evidence type="ECO:0000256" key="2">
    <source>
        <dbReference type="ARBA" id="ARBA00012438"/>
    </source>
</evidence>
<dbReference type="SMART" id="SM00091">
    <property type="entry name" value="PAS"/>
    <property type="match status" value="4"/>
</dbReference>
<evidence type="ECO:0000313" key="9">
    <source>
        <dbReference type="EMBL" id="GAK54048.1"/>
    </source>
</evidence>
<organism evidence="9">
    <name type="scientific">Candidatus Moduliflexus flocculans</name>
    <dbReference type="NCBI Taxonomy" id="1499966"/>
    <lineage>
        <taxon>Bacteria</taxon>
        <taxon>Candidatus Moduliflexota</taxon>
        <taxon>Candidatus Moduliflexia</taxon>
        <taxon>Candidatus Moduliflexales</taxon>
        <taxon>Candidatus Moduliflexaceae</taxon>
    </lineage>
</organism>
<dbReference type="CDD" id="cd00130">
    <property type="entry name" value="PAS"/>
    <property type="match status" value="4"/>
</dbReference>
<evidence type="ECO:0000256" key="4">
    <source>
        <dbReference type="ARBA" id="ARBA00022679"/>
    </source>
</evidence>
<dbReference type="InterPro" id="IPR013767">
    <property type="entry name" value="PAS_fold"/>
</dbReference>
<reference evidence="9" key="1">
    <citation type="journal article" date="2015" name="PeerJ">
        <title>First genomic representation of candidate bacterial phylum KSB3 points to enhanced environmental sensing as a trigger of wastewater bulking.</title>
        <authorList>
            <person name="Sekiguchi Y."/>
            <person name="Ohashi A."/>
            <person name="Parks D.H."/>
            <person name="Yamauchi T."/>
            <person name="Tyson G.W."/>
            <person name="Hugenholtz P."/>
        </authorList>
    </citation>
    <scope>NUCLEOTIDE SEQUENCE [LARGE SCALE GENOMIC DNA]</scope>
</reference>
<dbReference type="EC" id="2.7.13.3" evidence="2"/>
<dbReference type="Gene3D" id="3.30.450.20">
    <property type="entry name" value="PAS domain"/>
    <property type="match status" value="4"/>
</dbReference>
<dbReference type="InterPro" id="IPR000014">
    <property type="entry name" value="PAS"/>
</dbReference>
<keyword evidence="5" id="KW-0418">Kinase</keyword>
<dbReference type="PANTHER" id="PTHR43304:SF1">
    <property type="entry name" value="PAC DOMAIN-CONTAINING PROTEIN"/>
    <property type="match status" value="1"/>
</dbReference>
<dbReference type="PANTHER" id="PTHR43304">
    <property type="entry name" value="PHYTOCHROME-LIKE PROTEIN CPH1"/>
    <property type="match status" value="1"/>
</dbReference>
<dbReference type="Gene3D" id="2.10.70.100">
    <property type="match status" value="1"/>
</dbReference>
<gene>
    <name evidence="9" type="ORF">U14_05325</name>
</gene>
<evidence type="ECO:0000259" key="8">
    <source>
        <dbReference type="PROSITE" id="PS50113"/>
    </source>
</evidence>
<feature type="domain" description="PAC" evidence="8">
    <location>
        <begin position="367"/>
        <end position="417"/>
    </location>
</feature>
<accession>A0A081BRL7</accession>
<dbReference type="PROSITE" id="PS50113">
    <property type="entry name" value="PAC"/>
    <property type="match status" value="3"/>
</dbReference>
<dbReference type="AlphaFoldDB" id="A0A081BRL7"/>
<keyword evidence="4" id="KW-0808">Transferase</keyword>
<feature type="domain" description="PAC" evidence="8">
    <location>
        <begin position="240"/>
        <end position="292"/>
    </location>
</feature>
<dbReference type="Pfam" id="PF08447">
    <property type="entry name" value="PAS_3"/>
    <property type="match status" value="2"/>
</dbReference>
<dbReference type="GO" id="GO:0006355">
    <property type="term" value="P:regulation of DNA-templated transcription"/>
    <property type="evidence" value="ECO:0007669"/>
    <property type="project" value="InterPro"/>
</dbReference>
<evidence type="ECO:0000256" key="1">
    <source>
        <dbReference type="ARBA" id="ARBA00000085"/>
    </source>
</evidence>
<dbReference type="NCBIfam" id="TIGR00229">
    <property type="entry name" value="sensory_box"/>
    <property type="match status" value="4"/>
</dbReference>
<sequence>MTLRNMSYLVKGADGFRIAARAIRYAIERHKMQAALHASEHRFRAIIEHNADAVVLISAEGKILYISPANERMIGYSADERIGQDVFGLLHSDDRMRIEQLFKQVAQQPGATATTEFRRIHKNGSVRWNEGTVTNLLHEPNVQTIIVNYHDITDRKQAEEALRASEADLVEAQQVAHIGSWRFTPDTMQVRWSDELYRIFEVEKDAFGNSYDAFLKNVHPEDRPLVVATNQKAAAQGDSFEIEYRIVSKSGRLKHIREIGYTRKDAAGKVVGLFGTAQDITDRKQAEAQLRESEERLSKIFHASPIGINIFRMADQRIIEANDAYLALTGYGREESLGCTVQELNLVVHPEARQHWFNTLREHKHIHNQEAELRRKNGEIRQILVSIEFCEINGEPMGLAVVADITDRKRVEQELERFFQFMPDMACIASTDGYFKKINPEWEAVLGYTEAELLAIPFAELIHPDDRAATFEEVEHQTQGDATIHFIKMAHTAGWIGMPLLQWTEQCCLPSRETSPSGKPLKTRCGERMTNWRGASGSARRNWKKRNSPLTPLIAPKANFSPT</sequence>
<dbReference type="Pfam" id="PF00989">
    <property type="entry name" value="PAS"/>
    <property type="match status" value="1"/>
</dbReference>
<feature type="domain" description="PAC" evidence="8">
    <location>
        <begin position="113"/>
        <end position="164"/>
    </location>
</feature>
<dbReference type="GO" id="GO:0004673">
    <property type="term" value="F:protein histidine kinase activity"/>
    <property type="evidence" value="ECO:0007669"/>
    <property type="project" value="UniProtKB-EC"/>
</dbReference>
<proteinExistence type="predicted"/>
<evidence type="ECO:0000313" key="10">
    <source>
        <dbReference type="Proteomes" id="UP000030700"/>
    </source>
</evidence>
<feature type="region of interest" description="Disordered" evidence="6">
    <location>
        <begin position="532"/>
        <end position="563"/>
    </location>
</feature>
<dbReference type="EMBL" id="DF820460">
    <property type="protein sequence ID" value="GAK54048.1"/>
    <property type="molecule type" value="Genomic_DNA"/>
</dbReference>
<dbReference type="HOGENOM" id="CLU_483715_0_0_0"/>
<dbReference type="SUPFAM" id="SSF55785">
    <property type="entry name" value="PYP-like sensor domain (PAS domain)"/>
    <property type="match status" value="4"/>
</dbReference>
<dbReference type="InterPro" id="IPR000700">
    <property type="entry name" value="PAS-assoc_C"/>
</dbReference>
<dbReference type="Pfam" id="PF13426">
    <property type="entry name" value="PAS_9"/>
    <property type="match status" value="1"/>
</dbReference>
<evidence type="ECO:0000256" key="5">
    <source>
        <dbReference type="ARBA" id="ARBA00022777"/>
    </source>
</evidence>